<name>A0ABT8D9T4_9RHOB</name>
<reference evidence="3" key="1">
    <citation type="journal article" date="2019" name="Int. J. Syst. Evol. Microbiol.">
        <title>The Global Catalogue of Microorganisms (GCM) 10K type strain sequencing project: providing services to taxonomists for standard genome sequencing and annotation.</title>
        <authorList>
            <consortium name="The Broad Institute Genomics Platform"/>
            <consortium name="The Broad Institute Genome Sequencing Center for Infectious Disease"/>
            <person name="Wu L."/>
            <person name="Ma J."/>
        </authorList>
    </citation>
    <scope>NUCLEOTIDE SEQUENCE [LARGE SCALE GENOMIC DNA]</scope>
    <source>
        <strain evidence="3">CECT 8482</strain>
    </source>
</reference>
<dbReference type="Proteomes" id="UP001243846">
    <property type="component" value="Unassembled WGS sequence"/>
</dbReference>
<dbReference type="Pfam" id="PF06912">
    <property type="entry name" value="DUF1275"/>
    <property type="match status" value="1"/>
</dbReference>
<dbReference type="RefSeq" id="WP_377684259.1">
    <property type="nucleotide sequence ID" value="NZ_JBHMDZ010000003.1"/>
</dbReference>
<sequence>MLIRVGDERTKSIDLALAGIMSSVAGALNAVGFLAAGSFTANMTGNVSAFADHLANGQLTLALSFLGLLGAFVSGAFLAGLAVQHAEKRRLRSIYGLLVAVEAVLLMAISLTIPPRPYSEQEVALVFGLSFIMGLQNATTTLISRARVRTTHVSGMATDIGIELAALIGGPEIQQEARPKLKLHSLTLFCFAGGGILGAVLFGLIGHGLFLITAALLLLIALPELIRAHRP</sequence>
<organism evidence="2 3">
    <name type="scientific">Paracoccus cavernae</name>
    <dbReference type="NCBI Taxonomy" id="1571207"/>
    <lineage>
        <taxon>Bacteria</taxon>
        <taxon>Pseudomonadati</taxon>
        <taxon>Pseudomonadota</taxon>
        <taxon>Alphaproteobacteria</taxon>
        <taxon>Rhodobacterales</taxon>
        <taxon>Paracoccaceae</taxon>
        <taxon>Paracoccus</taxon>
    </lineage>
</organism>
<evidence type="ECO:0000256" key="1">
    <source>
        <dbReference type="SAM" id="Phobius"/>
    </source>
</evidence>
<feature type="transmembrane region" description="Helical" evidence="1">
    <location>
        <begin position="208"/>
        <end position="226"/>
    </location>
</feature>
<dbReference type="PANTHER" id="PTHR37314:SF4">
    <property type="entry name" value="UPF0700 TRANSMEMBRANE PROTEIN YOAK"/>
    <property type="match status" value="1"/>
</dbReference>
<keyword evidence="3" id="KW-1185">Reference proteome</keyword>
<comment type="caution">
    <text evidence="2">The sequence shown here is derived from an EMBL/GenBank/DDBJ whole genome shotgun (WGS) entry which is preliminary data.</text>
</comment>
<protein>
    <submittedName>
        <fullName evidence="2">YoaK family protein</fullName>
    </submittedName>
</protein>
<dbReference type="InterPro" id="IPR010699">
    <property type="entry name" value="DUF1275"/>
</dbReference>
<feature type="transmembrane region" description="Helical" evidence="1">
    <location>
        <begin position="183"/>
        <end position="202"/>
    </location>
</feature>
<keyword evidence="1" id="KW-0472">Membrane</keyword>
<feature type="transmembrane region" description="Helical" evidence="1">
    <location>
        <begin position="94"/>
        <end position="113"/>
    </location>
</feature>
<keyword evidence="1" id="KW-0812">Transmembrane</keyword>
<gene>
    <name evidence="2" type="ORF">QWZ10_20065</name>
</gene>
<accession>A0ABT8D9T4</accession>
<dbReference type="PANTHER" id="PTHR37314">
    <property type="entry name" value="SLR0142 PROTEIN"/>
    <property type="match status" value="1"/>
</dbReference>
<feature type="transmembrane region" description="Helical" evidence="1">
    <location>
        <begin position="125"/>
        <end position="143"/>
    </location>
</feature>
<evidence type="ECO:0000313" key="2">
    <source>
        <dbReference type="EMBL" id="MDN3713465.1"/>
    </source>
</evidence>
<evidence type="ECO:0000313" key="3">
    <source>
        <dbReference type="Proteomes" id="UP001243846"/>
    </source>
</evidence>
<feature type="transmembrane region" description="Helical" evidence="1">
    <location>
        <begin position="12"/>
        <end position="39"/>
    </location>
</feature>
<keyword evidence="1" id="KW-1133">Transmembrane helix</keyword>
<proteinExistence type="predicted"/>
<dbReference type="EMBL" id="JAUFRC010000001">
    <property type="protein sequence ID" value="MDN3713465.1"/>
    <property type="molecule type" value="Genomic_DNA"/>
</dbReference>
<feature type="transmembrane region" description="Helical" evidence="1">
    <location>
        <begin position="59"/>
        <end position="82"/>
    </location>
</feature>